<dbReference type="CDD" id="cd00063">
    <property type="entry name" value="FN3"/>
    <property type="match status" value="1"/>
</dbReference>
<comment type="caution">
    <text evidence="11">The sequence shown here is derived from an EMBL/GenBank/DDBJ whole genome shotgun (WGS) entry which is preliminary data.</text>
</comment>
<evidence type="ECO:0000256" key="3">
    <source>
        <dbReference type="ARBA" id="ARBA00022729"/>
    </source>
</evidence>
<evidence type="ECO:0000256" key="7">
    <source>
        <dbReference type="ARBA" id="ARBA00023170"/>
    </source>
</evidence>
<keyword evidence="3" id="KW-0732">Signal</keyword>
<keyword evidence="12" id="KW-1185">Reference proteome</keyword>
<evidence type="ECO:0000256" key="2">
    <source>
        <dbReference type="ARBA" id="ARBA00022692"/>
    </source>
</evidence>
<keyword evidence="4" id="KW-0677">Repeat</keyword>
<dbReference type="Proteomes" id="UP000693946">
    <property type="component" value="Linkage Group LG11"/>
</dbReference>
<keyword evidence="2 9" id="KW-0812">Transmembrane</keyword>
<dbReference type="InterPro" id="IPR052672">
    <property type="entry name" value="Type1_Cytokine_Rcpt_Type2"/>
</dbReference>
<protein>
    <submittedName>
        <fullName evidence="11">Interleukin-12 receptor subunit beta-2-like isoform X1</fullName>
    </submittedName>
</protein>
<feature type="domain" description="Fibronectin type-III" evidence="10">
    <location>
        <begin position="224"/>
        <end position="318"/>
    </location>
</feature>
<dbReference type="EMBL" id="JAGKHQ010000003">
    <property type="protein sequence ID" value="KAG7520019.1"/>
    <property type="molecule type" value="Genomic_DNA"/>
</dbReference>
<evidence type="ECO:0000256" key="8">
    <source>
        <dbReference type="ARBA" id="ARBA00023180"/>
    </source>
</evidence>
<dbReference type="SMART" id="SM00060">
    <property type="entry name" value="FN3"/>
    <property type="match status" value="3"/>
</dbReference>
<evidence type="ECO:0000259" key="10">
    <source>
        <dbReference type="PROSITE" id="PS50853"/>
    </source>
</evidence>
<keyword evidence="5 9" id="KW-1133">Transmembrane helix</keyword>
<dbReference type="InterPro" id="IPR003961">
    <property type="entry name" value="FN3_dom"/>
</dbReference>
<evidence type="ECO:0000256" key="5">
    <source>
        <dbReference type="ARBA" id="ARBA00022989"/>
    </source>
</evidence>
<keyword evidence="8" id="KW-0325">Glycoprotein</keyword>
<reference evidence="11 12" key="1">
    <citation type="journal article" date="2021" name="Sci. Rep.">
        <title>Chromosome anchoring in Senegalese sole (Solea senegalensis) reveals sex-associated markers and genome rearrangements in flatfish.</title>
        <authorList>
            <person name="Guerrero-Cozar I."/>
            <person name="Gomez-Garrido J."/>
            <person name="Berbel C."/>
            <person name="Martinez-Blanch J.F."/>
            <person name="Alioto T."/>
            <person name="Claros M.G."/>
            <person name="Gagnaire P.A."/>
            <person name="Manchado M."/>
        </authorList>
    </citation>
    <scope>NUCLEOTIDE SEQUENCE [LARGE SCALE GENOMIC DNA]</scope>
    <source>
        <strain evidence="11">Sse05_10M</strain>
    </source>
</reference>
<feature type="domain" description="Fibronectin type-III" evidence="10">
    <location>
        <begin position="341"/>
        <end position="432"/>
    </location>
</feature>
<evidence type="ECO:0000313" key="12">
    <source>
        <dbReference type="Proteomes" id="UP000693946"/>
    </source>
</evidence>
<evidence type="ECO:0000256" key="6">
    <source>
        <dbReference type="ARBA" id="ARBA00023136"/>
    </source>
</evidence>
<evidence type="ECO:0000256" key="9">
    <source>
        <dbReference type="SAM" id="Phobius"/>
    </source>
</evidence>
<sequence>MKLSISSTTSRCIILPLLILYILLYPLLPAGSQFINKGGTVTVDPSPYFLLGSNLTVYCHVRECKRSYKISLDLNGVTVKDRKEVNCNLAKFYLPNVHMPQSFVVCKLRGVQSTKIVTGLDLHGGLPPDKPEDIICEVTRSSDFIGCLWKSGQKTYLPTTYNISVNRENGTQIYLDQIQNAEEIKIPRGIVDKTKKYQLIITAYNHFGVSQSNPFILCVKEIVIPETPHITNVEFENGSISAVLQWKTTDLSVHLKPYVRLCTYNSSWDVREETELSDTLIRVGDLTPLTEYEFQVRTCNSTFRVNHITVPSFTPGPTSSQRLPCSKWSSSVLARTPGKGPSQRLSVWRVFNSQQNVTVFWKPPPPQDYSGEVKQYNIFLASDQIKEVTCREASCHSSVLVPAAVQTLSISAVTSYGSSPPADVPLRHSGEVGPVLRQPAPAANGSAVYVSWSWPQTKSWSTSGGEVLLHYVVQWRSVPATKLWWQEVEKNQNSTSITGLTAGVRYNVSLFAVTTRGVTAPSSVLIYSKEQKPASGPNLTVLLHEAKRIQILWDELPVNQQRGFITSYTLYIQTLDSSNQALRGFPVEGS</sequence>
<feature type="domain" description="Fibronectin type-III" evidence="10">
    <location>
        <begin position="433"/>
        <end position="534"/>
    </location>
</feature>
<dbReference type="PANTHER" id="PTHR48423:SF2">
    <property type="entry name" value="INTERLEUKIN-12 RECEPTOR SUBUNIT BETA-2"/>
    <property type="match status" value="1"/>
</dbReference>
<keyword evidence="6 9" id="KW-0472">Membrane</keyword>
<organism evidence="11 12">
    <name type="scientific">Solea senegalensis</name>
    <name type="common">Senegalese sole</name>
    <dbReference type="NCBI Taxonomy" id="28829"/>
    <lineage>
        <taxon>Eukaryota</taxon>
        <taxon>Metazoa</taxon>
        <taxon>Chordata</taxon>
        <taxon>Craniata</taxon>
        <taxon>Vertebrata</taxon>
        <taxon>Euteleostomi</taxon>
        <taxon>Actinopterygii</taxon>
        <taxon>Neopterygii</taxon>
        <taxon>Teleostei</taxon>
        <taxon>Neoteleostei</taxon>
        <taxon>Acanthomorphata</taxon>
        <taxon>Carangaria</taxon>
        <taxon>Pleuronectiformes</taxon>
        <taxon>Pleuronectoidei</taxon>
        <taxon>Soleidae</taxon>
        <taxon>Solea</taxon>
    </lineage>
</organism>
<dbReference type="GO" id="GO:0016020">
    <property type="term" value="C:membrane"/>
    <property type="evidence" value="ECO:0007669"/>
    <property type="project" value="UniProtKB-SubCell"/>
</dbReference>
<accession>A0AAV6SS64</accession>
<dbReference type="AlphaFoldDB" id="A0AAV6SS64"/>
<name>A0AAV6SS64_SOLSE</name>
<dbReference type="PROSITE" id="PS50853">
    <property type="entry name" value="FN3"/>
    <property type="match status" value="3"/>
</dbReference>
<evidence type="ECO:0000313" key="11">
    <source>
        <dbReference type="EMBL" id="KAG7520019.1"/>
    </source>
</evidence>
<keyword evidence="7 11" id="KW-0675">Receptor</keyword>
<comment type="subcellular location">
    <subcellularLocation>
        <location evidence="1">Membrane</location>
        <topology evidence="1">Single-pass type I membrane protein</topology>
    </subcellularLocation>
</comment>
<dbReference type="Pfam" id="PF00041">
    <property type="entry name" value="fn3"/>
    <property type="match status" value="1"/>
</dbReference>
<feature type="transmembrane region" description="Helical" evidence="9">
    <location>
        <begin position="12"/>
        <end position="28"/>
    </location>
</feature>
<gene>
    <name evidence="11" type="ORF">JOB18_021030</name>
</gene>
<dbReference type="PANTHER" id="PTHR48423">
    <property type="entry name" value="INTERLEUKIN-27 RECEPTOR SUBUNIT ALPHA"/>
    <property type="match status" value="1"/>
</dbReference>
<evidence type="ECO:0000256" key="4">
    <source>
        <dbReference type="ARBA" id="ARBA00022737"/>
    </source>
</evidence>
<evidence type="ECO:0000256" key="1">
    <source>
        <dbReference type="ARBA" id="ARBA00004479"/>
    </source>
</evidence>
<proteinExistence type="predicted"/>